<protein>
    <submittedName>
        <fullName evidence="1">Uncharacterized protein</fullName>
    </submittedName>
</protein>
<accession>A0A498L0N9</accession>
<name>A0A498L0N9_9EURY</name>
<comment type="caution">
    <text evidence="1">The sequence shown here is derived from an EMBL/GenBank/DDBJ whole genome shotgun (WGS) entry which is preliminary data.</text>
</comment>
<dbReference type="Proteomes" id="UP000289691">
    <property type="component" value="Unassembled WGS sequence"/>
</dbReference>
<reference evidence="1 2" key="1">
    <citation type="submission" date="2019-01" db="EMBL/GenBank/DDBJ databases">
        <title>Halorientalis sp. F13-25 a new haloarchaeum isolated from hypersaline water.</title>
        <authorList>
            <person name="Ana D.-V."/>
            <person name="Cristina S.-P."/>
            <person name="Antonio V."/>
        </authorList>
    </citation>
    <scope>NUCLEOTIDE SEQUENCE [LARGE SCALE GENOMIC DNA]</scope>
    <source>
        <strain evidence="1 2">F13-25</strain>
    </source>
</reference>
<evidence type="ECO:0000313" key="1">
    <source>
        <dbReference type="EMBL" id="RXK51850.1"/>
    </source>
</evidence>
<proteinExistence type="predicted"/>
<gene>
    <name evidence="1" type="ORF">EAF64_04235</name>
</gene>
<dbReference type="AlphaFoldDB" id="A0A498L0N9"/>
<organism evidence="1 2">
    <name type="scientific">Halorientalis pallida</name>
    <dbReference type="NCBI Taxonomy" id="2479928"/>
    <lineage>
        <taxon>Archaea</taxon>
        <taxon>Methanobacteriati</taxon>
        <taxon>Methanobacteriota</taxon>
        <taxon>Stenosarchaea group</taxon>
        <taxon>Halobacteria</taxon>
        <taxon>Halobacteriales</taxon>
        <taxon>Haloarculaceae</taxon>
        <taxon>Halorientalis</taxon>
    </lineage>
</organism>
<sequence length="67" mass="6798">MTDDGERLWFVGSSGAIGEYDVATGSLTSRAAPMDVTNNFNDVAVTGEAGEANVYVAGGAGGTVLER</sequence>
<evidence type="ECO:0000313" key="2">
    <source>
        <dbReference type="Proteomes" id="UP000289691"/>
    </source>
</evidence>
<dbReference type="OrthoDB" id="320255at2157"/>
<dbReference type="SUPFAM" id="SSF101898">
    <property type="entry name" value="NHL repeat"/>
    <property type="match status" value="1"/>
</dbReference>
<dbReference type="EMBL" id="RDFA01000001">
    <property type="protein sequence ID" value="RXK51850.1"/>
    <property type="molecule type" value="Genomic_DNA"/>
</dbReference>
<keyword evidence="2" id="KW-1185">Reference proteome</keyword>